<gene>
    <name evidence="1" type="ORF">LECACI_7A007952</name>
</gene>
<dbReference type="EMBL" id="CAVMBE010000070">
    <property type="protein sequence ID" value="CAK4032794.1"/>
    <property type="molecule type" value="Genomic_DNA"/>
</dbReference>
<evidence type="ECO:0000313" key="1">
    <source>
        <dbReference type="EMBL" id="CAK4032794.1"/>
    </source>
</evidence>
<dbReference type="InterPro" id="IPR038883">
    <property type="entry name" value="AN11006-like"/>
</dbReference>
<accession>A0AAI8Z5E9</accession>
<dbReference type="AlphaFoldDB" id="A0AAI8Z5E9"/>
<keyword evidence="2" id="KW-1185">Reference proteome</keyword>
<dbReference type="Proteomes" id="UP001296104">
    <property type="component" value="Unassembled WGS sequence"/>
</dbReference>
<proteinExistence type="predicted"/>
<organism evidence="1 2">
    <name type="scientific">Lecanosticta acicola</name>
    <dbReference type="NCBI Taxonomy" id="111012"/>
    <lineage>
        <taxon>Eukaryota</taxon>
        <taxon>Fungi</taxon>
        <taxon>Dikarya</taxon>
        <taxon>Ascomycota</taxon>
        <taxon>Pezizomycotina</taxon>
        <taxon>Dothideomycetes</taxon>
        <taxon>Dothideomycetidae</taxon>
        <taxon>Mycosphaerellales</taxon>
        <taxon>Mycosphaerellaceae</taxon>
        <taxon>Lecanosticta</taxon>
    </lineage>
</organism>
<name>A0AAI8Z5E9_9PEZI</name>
<sequence>MDSYLQPNSIGWYPGDFEACPDSEYLACGQHKRVPRLPGIKKLKPPRPLRRLLPGETPGSCLCHYTEYPELLKERRADRAKSATDSQQPFRLLDLPAELRLQIYGEMLSMPGGVEFCPAPWIFEGTAPGGNIGRKAFDENWDPISEHHYEKHKQLSMAARVLRASKQIYREAKPVFYGENEWRFTSTSGWIGLDAFMYQIGLENCKLLRNITVCHPGFTVLPLTLAGERHFWSSIVGFHYLSYAGTFLSRRWFEEPLTGEPAAILQKFGMLRNLDFVIPRSLFGANAPFTGDVVDQSRFHNLNITQVSLSSQSAEDVEGPSWASIFVAAHNANIGKGERKWAICESEHDAMGDYEIDPRIPEGEEDVEEGK</sequence>
<dbReference type="PANTHER" id="PTHR42085:SF8">
    <property type="entry name" value="F-BOX DOMAIN-CONTAINING PROTEIN"/>
    <property type="match status" value="1"/>
</dbReference>
<protein>
    <submittedName>
        <fullName evidence="1">Uncharacterized protein</fullName>
    </submittedName>
</protein>
<evidence type="ECO:0000313" key="2">
    <source>
        <dbReference type="Proteomes" id="UP001296104"/>
    </source>
</evidence>
<reference evidence="1" key="1">
    <citation type="submission" date="2023-11" db="EMBL/GenBank/DDBJ databases">
        <authorList>
            <person name="Alioto T."/>
            <person name="Alioto T."/>
            <person name="Gomez Garrido J."/>
        </authorList>
    </citation>
    <scope>NUCLEOTIDE SEQUENCE</scope>
</reference>
<comment type="caution">
    <text evidence="1">The sequence shown here is derived from an EMBL/GenBank/DDBJ whole genome shotgun (WGS) entry which is preliminary data.</text>
</comment>
<dbReference type="PANTHER" id="PTHR42085">
    <property type="entry name" value="F-BOX DOMAIN-CONTAINING PROTEIN"/>
    <property type="match status" value="1"/>
</dbReference>